<feature type="region of interest" description="Disordered" evidence="1">
    <location>
        <begin position="203"/>
        <end position="277"/>
    </location>
</feature>
<protein>
    <submittedName>
        <fullName evidence="2">Uncharacterized protein</fullName>
    </submittedName>
</protein>
<reference evidence="2" key="1">
    <citation type="journal article" date="2020" name="Nat. Commun.">
        <title>Large-scale genome sequencing of mycorrhizal fungi provides insights into the early evolution of symbiotic traits.</title>
        <authorList>
            <person name="Miyauchi S."/>
            <person name="Kiss E."/>
            <person name="Kuo A."/>
            <person name="Drula E."/>
            <person name="Kohler A."/>
            <person name="Sanchez-Garcia M."/>
            <person name="Morin E."/>
            <person name="Andreopoulos B."/>
            <person name="Barry K.W."/>
            <person name="Bonito G."/>
            <person name="Buee M."/>
            <person name="Carver A."/>
            <person name="Chen C."/>
            <person name="Cichocki N."/>
            <person name="Clum A."/>
            <person name="Culley D."/>
            <person name="Crous P.W."/>
            <person name="Fauchery L."/>
            <person name="Girlanda M."/>
            <person name="Hayes R.D."/>
            <person name="Keri Z."/>
            <person name="LaButti K."/>
            <person name="Lipzen A."/>
            <person name="Lombard V."/>
            <person name="Magnuson J."/>
            <person name="Maillard F."/>
            <person name="Murat C."/>
            <person name="Nolan M."/>
            <person name="Ohm R.A."/>
            <person name="Pangilinan J."/>
            <person name="Pereira M.F."/>
            <person name="Perotto S."/>
            <person name="Peter M."/>
            <person name="Pfister S."/>
            <person name="Riley R."/>
            <person name="Sitrit Y."/>
            <person name="Stielow J.B."/>
            <person name="Szollosi G."/>
            <person name="Zifcakova L."/>
            <person name="Stursova M."/>
            <person name="Spatafora J.W."/>
            <person name="Tedersoo L."/>
            <person name="Vaario L.M."/>
            <person name="Yamada A."/>
            <person name="Yan M."/>
            <person name="Wang P."/>
            <person name="Xu J."/>
            <person name="Bruns T."/>
            <person name="Baldrian P."/>
            <person name="Vilgalys R."/>
            <person name="Dunand C."/>
            <person name="Henrissat B."/>
            <person name="Grigoriev I.V."/>
            <person name="Hibbett D."/>
            <person name="Nagy L.G."/>
            <person name="Martin F.M."/>
        </authorList>
    </citation>
    <scope>NUCLEOTIDE SEQUENCE</scope>
    <source>
        <strain evidence="2">UH-Tt-Lm1</strain>
    </source>
</reference>
<evidence type="ECO:0000313" key="2">
    <source>
        <dbReference type="EMBL" id="KAF9779044.1"/>
    </source>
</evidence>
<organism evidence="2 3">
    <name type="scientific">Thelephora terrestris</name>
    <dbReference type="NCBI Taxonomy" id="56493"/>
    <lineage>
        <taxon>Eukaryota</taxon>
        <taxon>Fungi</taxon>
        <taxon>Dikarya</taxon>
        <taxon>Basidiomycota</taxon>
        <taxon>Agaricomycotina</taxon>
        <taxon>Agaricomycetes</taxon>
        <taxon>Thelephorales</taxon>
        <taxon>Thelephoraceae</taxon>
        <taxon>Thelephora</taxon>
    </lineage>
</organism>
<dbReference type="EMBL" id="WIUZ02000021">
    <property type="protein sequence ID" value="KAF9779044.1"/>
    <property type="molecule type" value="Genomic_DNA"/>
</dbReference>
<feature type="compositionally biased region" description="Low complexity" evidence="1">
    <location>
        <begin position="135"/>
        <end position="150"/>
    </location>
</feature>
<dbReference type="Proteomes" id="UP000736335">
    <property type="component" value="Unassembled WGS sequence"/>
</dbReference>
<evidence type="ECO:0000256" key="1">
    <source>
        <dbReference type="SAM" id="MobiDB-lite"/>
    </source>
</evidence>
<reference evidence="2" key="2">
    <citation type="submission" date="2020-11" db="EMBL/GenBank/DDBJ databases">
        <authorList>
            <consortium name="DOE Joint Genome Institute"/>
            <person name="Kuo A."/>
            <person name="Miyauchi S."/>
            <person name="Kiss E."/>
            <person name="Drula E."/>
            <person name="Kohler A."/>
            <person name="Sanchez-Garcia M."/>
            <person name="Andreopoulos B."/>
            <person name="Barry K.W."/>
            <person name="Bonito G."/>
            <person name="Buee M."/>
            <person name="Carver A."/>
            <person name="Chen C."/>
            <person name="Cichocki N."/>
            <person name="Clum A."/>
            <person name="Culley D."/>
            <person name="Crous P.W."/>
            <person name="Fauchery L."/>
            <person name="Girlanda M."/>
            <person name="Hayes R."/>
            <person name="Keri Z."/>
            <person name="Labutti K."/>
            <person name="Lipzen A."/>
            <person name="Lombard V."/>
            <person name="Magnuson J."/>
            <person name="Maillard F."/>
            <person name="Morin E."/>
            <person name="Murat C."/>
            <person name="Nolan M."/>
            <person name="Ohm R."/>
            <person name="Pangilinan J."/>
            <person name="Pereira M."/>
            <person name="Perotto S."/>
            <person name="Peter M."/>
            <person name="Riley R."/>
            <person name="Sitrit Y."/>
            <person name="Stielow B."/>
            <person name="Szollosi G."/>
            <person name="Zifcakova L."/>
            <person name="Stursova M."/>
            <person name="Spatafora J.W."/>
            <person name="Tedersoo L."/>
            <person name="Vaario L.-M."/>
            <person name="Yamada A."/>
            <person name="Yan M."/>
            <person name="Wang P."/>
            <person name="Xu J."/>
            <person name="Bruns T."/>
            <person name="Baldrian P."/>
            <person name="Vilgalys R."/>
            <person name="Henrissat B."/>
            <person name="Grigoriev I.V."/>
            <person name="Hibbett D."/>
            <person name="Nagy L.G."/>
            <person name="Martin F.M."/>
        </authorList>
    </citation>
    <scope>NUCLEOTIDE SEQUENCE</scope>
    <source>
        <strain evidence="2">UH-Tt-Lm1</strain>
    </source>
</reference>
<proteinExistence type="predicted"/>
<accession>A0A9P6H488</accession>
<evidence type="ECO:0000313" key="3">
    <source>
        <dbReference type="Proteomes" id="UP000736335"/>
    </source>
</evidence>
<dbReference type="AlphaFoldDB" id="A0A9P6H488"/>
<feature type="region of interest" description="Disordered" evidence="1">
    <location>
        <begin position="131"/>
        <end position="175"/>
    </location>
</feature>
<keyword evidence="3" id="KW-1185">Reference proteome</keyword>
<name>A0A9P6H488_9AGAM</name>
<gene>
    <name evidence="2" type="ORF">BJ322DRAFT_1113904</name>
</gene>
<feature type="compositionally biased region" description="Gly residues" evidence="1">
    <location>
        <begin position="522"/>
        <end position="533"/>
    </location>
</feature>
<sequence>MDYAGDWTPSKGPNGIAPFAELDQLGEDCLFPPEKDEWSKPEIRQLIAGSPDCVNLVWQSVLAVWRLKTLEGRLEEEKELRGPWADHLSAWLSRHRDVCRAFHIEPLRLVTDFAEAAHKVGHIEAEMVPDFGNSTGTAAGTTAGTTTGTTSHRAPAPAPSARISTEPAPMATEPAEDVEMVGEEIAPAPARVDKGKGRVRERFEVVVPPRAKPTPKTRAQAVEPSVGTKRVLSSSPSKEEGPSTSKKSRKSRRNQRVESDESEKEEPALLDLSGETVVEGDPLDVERIPLARGATCGLCSRKKKSQRRCAPLWYPGQDQKVKCAPCGVGRKACSFGLKSFGIGKWPNIEPSEAGKALRRKDAEKHRSKSAMATELGTVEVGRMRLRDVAPSMSTRSRSGAAGASFQAPVQVSGGVRPPDVATVFFADLAPLGDAAGGSGQSRFDLQLRRTELRSILRRERADANEIVARVEDRRLVGKEILAALNEAIIADGGEGVYEDSDLEYVTDVPPGDSDFELSDAGEGSGAGDSAGGEGGEEEGGGDEGVVSE</sequence>
<comment type="caution">
    <text evidence="2">The sequence shown here is derived from an EMBL/GenBank/DDBJ whole genome shotgun (WGS) entry which is preliminary data.</text>
</comment>
<feature type="region of interest" description="Disordered" evidence="1">
    <location>
        <begin position="503"/>
        <end position="548"/>
    </location>
</feature>